<dbReference type="EMBL" id="CAAALY010000798">
    <property type="protein sequence ID" value="VEL07000.1"/>
    <property type="molecule type" value="Genomic_DNA"/>
</dbReference>
<keyword evidence="3" id="KW-1185">Reference proteome</keyword>
<evidence type="ECO:0000313" key="2">
    <source>
        <dbReference type="EMBL" id="VEL07000.1"/>
    </source>
</evidence>
<evidence type="ECO:0000313" key="3">
    <source>
        <dbReference type="Proteomes" id="UP000784294"/>
    </source>
</evidence>
<proteinExistence type="predicted"/>
<evidence type="ECO:0000256" key="1">
    <source>
        <dbReference type="SAM" id="MobiDB-lite"/>
    </source>
</evidence>
<sequence length="79" mass="9386">MRERKSGLKVHRIDRDYNQKKKKGGGHKSACRDRRVQKSELAEHQAETGHEREWSQSSRFVDYDMSASKREIRETIEIN</sequence>
<dbReference type="OrthoDB" id="6782675at2759"/>
<dbReference type="AlphaFoldDB" id="A0A448WAC8"/>
<feature type="compositionally biased region" description="Basic and acidic residues" evidence="1">
    <location>
        <begin position="30"/>
        <end position="54"/>
    </location>
</feature>
<organism evidence="2 3">
    <name type="scientific">Protopolystoma xenopodis</name>
    <dbReference type="NCBI Taxonomy" id="117903"/>
    <lineage>
        <taxon>Eukaryota</taxon>
        <taxon>Metazoa</taxon>
        <taxon>Spiralia</taxon>
        <taxon>Lophotrochozoa</taxon>
        <taxon>Platyhelminthes</taxon>
        <taxon>Monogenea</taxon>
        <taxon>Polyopisthocotylea</taxon>
        <taxon>Polystomatidea</taxon>
        <taxon>Polystomatidae</taxon>
        <taxon>Protopolystoma</taxon>
    </lineage>
</organism>
<reference evidence="2" key="1">
    <citation type="submission" date="2018-11" db="EMBL/GenBank/DDBJ databases">
        <authorList>
            <consortium name="Pathogen Informatics"/>
        </authorList>
    </citation>
    <scope>NUCLEOTIDE SEQUENCE</scope>
</reference>
<feature type="compositionally biased region" description="Basic and acidic residues" evidence="1">
    <location>
        <begin position="1"/>
        <end position="19"/>
    </location>
</feature>
<name>A0A448WAC8_9PLAT</name>
<protein>
    <submittedName>
        <fullName evidence="2">Uncharacterized protein</fullName>
    </submittedName>
</protein>
<accession>A0A448WAC8</accession>
<gene>
    <name evidence="2" type="ORF">PXEA_LOCUS440</name>
</gene>
<comment type="caution">
    <text evidence="2">The sequence shown here is derived from an EMBL/GenBank/DDBJ whole genome shotgun (WGS) entry which is preliminary data.</text>
</comment>
<feature type="region of interest" description="Disordered" evidence="1">
    <location>
        <begin position="1"/>
        <end position="58"/>
    </location>
</feature>
<dbReference type="Proteomes" id="UP000784294">
    <property type="component" value="Unassembled WGS sequence"/>
</dbReference>